<accession>A0A0K9YYL2</accession>
<dbReference type="Proteomes" id="UP000036834">
    <property type="component" value="Unassembled WGS sequence"/>
</dbReference>
<reference evidence="4" key="1">
    <citation type="submission" date="2015-07" db="EMBL/GenBank/DDBJ databases">
        <title>Genome sequencing project for genomic taxonomy and phylogenomics of Bacillus-like bacteria.</title>
        <authorList>
            <person name="Liu B."/>
            <person name="Wang J."/>
            <person name="Zhu Y."/>
            <person name="Liu G."/>
            <person name="Chen Q."/>
            <person name="Chen Z."/>
            <person name="Lan J."/>
            <person name="Che J."/>
            <person name="Ge C."/>
            <person name="Shi H."/>
            <person name="Pan Z."/>
            <person name="Liu X."/>
        </authorList>
    </citation>
    <scope>NUCLEOTIDE SEQUENCE [LARGE SCALE GENOMIC DNA]</scope>
    <source>
        <strain evidence="4">DSM 9887</strain>
    </source>
</reference>
<proteinExistence type="predicted"/>
<dbReference type="Proteomes" id="UP000319578">
    <property type="component" value="Unassembled WGS sequence"/>
</dbReference>
<dbReference type="RefSeq" id="WP_049737752.1">
    <property type="nucleotide sequence ID" value="NZ_BJON01000012.1"/>
</dbReference>
<dbReference type="EMBL" id="BJON01000012">
    <property type="protein sequence ID" value="GED69417.1"/>
    <property type="molecule type" value="Genomic_DNA"/>
</dbReference>
<dbReference type="PROSITE" id="PS50943">
    <property type="entry name" value="HTH_CROC1"/>
    <property type="match status" value="1"/>
</dbReference>
<evidence type="ECO:0000313" key="5">
    <source>
        <dbReference type="Proteomes" id="UP000319578"/>
    </source>
</evidence>
<name>A0A0K9YYL2_9BACL</name>
<evidence type="ECO:0000259" key="1">
    <source>
        <dbReference type="PROSITE" id="PS50943"/>
    </source>
</evidence>
<dbReference type="Pfam" id="PF01381">
    <property type="entry name" value="HTH_3"/>
    <property type="match status" value="1"/>
</dbReference>
<reference evidence="2 5" key="3">
    <citation type="submission" date="2019-06" db="EMBL/GenBank/DDBJ databases">
        <title>Whole genome shotgun sequence of Brevibacillus reuszeri NBRC 15719.</title>
        <authorList>
            <person name="Hosoyama A."/>
            <person name="Uohara A."/>
            <person name="Ohji S."/>
            <person name="Ichikawa N."/>
        </authorList>
    </citation>
    <scope>NUCLEOTIDE SEQUENCE [LARGE SCALE GENOMIC DNA]</scope>
    <source>
        <strain evidence="2 5">NBRC 15719</strain>
    </source>
</reference>
<evidence type="ECO:0000313" key="2">
    <source>
        <dbReference type="EMBL" id="GED69417.1"/>
    </source>
</evidence>
<reference evidence="3" key="2">
    <citation type="submission" date="2015-07" db="EMBL/GenBank/DDBJ databases">
        <title>MeaNS - Measles Nucleotide Surveillance Program.</title>
        <authorList>
            <person name="Tran T."/>
            <person name="Druce J."/>
        </authorList>
    </citation>
    <scope>NUCLEOTIDE SEQUENCE</scope>
    <source>
        <strain evidence="3">DSM 9887</strain>
    </source>
</reference>
<dbReference type="Gene3D" id="1.10.260.40">
    <property type="entry name" value="lambda repressor-like DNA-binding domains"/>
    <property type="match status" value="1"/>
</dbReference>
<keyword evidence="5" id="KW-1185">Reference proteome</keyword>
<evidence type="ECO:0000313" key="4">
    <source>
        <dbReference type="Proteomes" id="UP000036834"/>
    </source>
</evidence>
<comment type="caution">
    <text evidence="3">The sequence shown here is derived from an EMBL/GenBank/DDBJ whole genome shotgun (WGS) entry which is preliminary data.</text>
</comment>
<sequence>MKFGAIIQACRERAGLSQEQMAEKLNRSRSCISKYENDKKTLDAETLMRWVEATGAKDVAVAFFCGMDGLSIMQNVIGLMFTFWLI</sequence>
<evidence type="ECO:0000313" key="3">
    <source>
        <dbReference type="EMBL" id="KNB73746.1"/>
    </source>
</evidence>
<dbReference type="CDD" id="cd00093">
    <property type="entry name" value="HTH_XRE"/>
    <property type="match status" value="1"/>
</dbReference>
<dbReference type="SMART" id="SM00530">
    <property type="entry name" value="HTH_XRE"/>
    <property type="match status" value="1"/>
</dbReference>
<dbReference type="STRING" id="54915.ADS79_07350"/>
<dbReference type="PATRIC" id="fig|54915.3.peg.6902"/>
<dbReference type="InterPro" id="IPR001387">
    <property type="entry name" value="Cro/C1-type_HTH"/>
</dbReference>
<dbReference type="OrthoDB" id="2381879at2"/>
<gene>
    <name evidence="3" type="ORF">ADS79_07350</name>
    <name evidence="2" type="ORF">BRE01_31190</name>
</gene>
<dbReference type="AlphaFoldDB" id="A0A0K9YYL2"/>
<dbReference type="SUPFAM" id="SSF47413">
    <property type="entry name" value="lambda repressor-like DNA-binding domains"/>
    <property type="match status" value="1"/>
</dbReference>
<feature type="domain" description="HTH cro/C1-type" evidence="1">
    <location>
        <begin position="7"/>
        <end position="62"/>
    </location>
</feature>
<dbReference type="GO" id="GO:0003677">
    <property type="term" value="F:DNA binding"/>
    <property type="evidence" value="ECO:0007669"/>
    <property type="project" value="InterPro"/>
</dbReference>
<dbReference type="InterPro" id="IPR010982">
    <property type="entry name" value="Lambda_DNA-bd_dom_sf"/>
</dbReference>
<protein>
    <submittedName>
        <fullName evidence="3">XRE family transcriptional regulator</fullName>
    </submittedName>
</protein>
<dbReference type="EMBL" id="LGIQ01000005">
    <property type="protein sequence ID" value="KNB73746.1"/>
    <property type="molecule type" value="Genomic_DNA"/>
</dbReference>
<organism evidence="3 4">
    <name type="scientific">Brevibacillus reuszeri</name>
    <dbReference type="NCBI Taxonomy" id="54915"/>
    <lineage>
        <taxon>Bacteria</taxon>
        <taxon>Bacillati</taxon>
        <taxon>Bacillota</taxon>
        <taxon>Bacilli</taxon>
        <taxon>Bacillales</taxon>
        <taxon>Paenibacillaceae</taxon>
        <taxon>Brevibacillus</taxon>
    </lineage>
</organism>